<reference evidence="1" key="2">
    <citation type="journal article" date="2015" name="Data Brief">
        <title>Shoot transcriptome of the giant reed, Arundo donax.</title>
        <authorList>
            <person name="Barrero R.A."/>
            <person name="Guerrero F.D."/>
            <person name="Moolhuijzen P."/>
            <person name="Goolsby J.A."/>
            <person name="Tidwell J."/>
            <person name="Bellgard S.E."/>
            <person name="Bellgard M.I."/>
        </authorList>
    </citation>
    <scope>NUCLEOTIDE SEQUENCE</scope>
    <source>
        <tissue evidence="1">Shoot tissue taken approximately 20 cm above the soil surface</tissue>
    </source>
</reference>
<accession>A0A0A9C788</accession>
<organism evidence="1">
    <name type="scientific">Arundo donax</name>
    <name type="common">Giant reed</name>
    <name type="synonym">Donax arundinaceus</name>
    <dbReference type="NCBI Taxonomy" id="35708"/>
    <lineage>
        <taxon>Eukaryota</taxon>
        <taxon>Viridiplantae</taxon>
        <taxon>Streptophyta</taxon>
        <taxon>Embryophyta</taxon>
        <taxon>Tracheophyta</taxon>
        <taxon>Spermatophyta</taxon>
        <taxon>Magnoliopsida</taxon>
        <taxon>Liliopsida</taxon>
        <taxon>Poales</taxon>
        <taxon>Poaceae</taxon>
        <taxon>PACMAD clade</taxon>
        <taxon>Arundinoideae</taxon>
        <taxon>Arundineae</taxon>
        <taxon>Arundo</taxon>
    </lineage>
</organism>
<evidence type="ECO:0000313" key="1">
    <source>
        <dbReference type="EMBL" id="JAD72119.1"/>
    </source>
</evidence>
<name>A0A0A9C788_ARUDO</name>
<dbReference type="EMBL" id="GBRH01225776">
    <property type="protein sequence ID" value="JAD72119.1"/>
    <property type="molecule type" value="Transcribed_RNA"/>
</dbReference>
<proteinExistence type="predicted"/>
<reference evidence="1" key="1">
    <citation type="submission" date="2014-09" db="EMBL/GenBank/DDBJ databases">
        <authorList>
            <person name="Magalhaes I.L.F."/>
            <person name="Oliveira U."/>
            <person name="Santos F.R."/>
            <person name="Vidigal T.H.D.A."/>
            <person name="Brescovit A.D."/>
            <person name="Santos A.J."/>
        </authorList>
    </citation>
    <scope>NUCLEOTIDE SEQUENCE</scope>
    <source>
        <tissue evidence="1">Shoot tissue taken approximately 20 cm above the soil surface</tissue>
    </source>
</reference>
<protein>
    <submittedName>
        <fullName evidence="1">Uncharacterized protein</fullName>
    </submittedName>
</protein>
<dbReference type="AlphaFoldDB" id="A0A0A9C788"/>
<sequence length="49" mass="5989">MEYSRFEFDLHFTKLLVNLNMAYMAVYVRHKNNHFNSLVNIYNPCTFEL</sequence>